<protein>
    <submittedName>
        <fullName evidence="1">Uncharacterized protein</fullName>
    </submittedName>
</protein>
<dbReference type="Proteomes" id="UP000004728">
    <property type="component" value="Unassembled WGS sequence"/>
</dbReference>
<proteinExistence type="predicted"/>
<organism evidence="1 2">
    <name type="scientific">Novosphingobium nitrogenifigens DSM 19370</name>
    <dbReference type="NCBI Taxonomy" id="983920"/>
    <lineage>
        <taxon>Bacteria</taxon>
        <taxon>Pseudomonadati</taxon>
        <taxon>Pseudomonadota</taxon>
        <taxon>Alphaproteobacteria</taxon>
        <taxon>Sphingomonadales</taxon>
        <taxon>Sphingomonadaceae</taxon>
        <taxon>Novosphingobium</taxon>
    </lineage>
</organism>
<sequence length="56" mass="6464">MARRIRWDRGRHRVHEHVFQASRGTTCVVASLMRKRFLENLSSGPCQVVRRSGISA</sequence>
<dbReference type="EMBL" id="AEWJ01000008">
    <property type="protein sequence ID" value="EGD60803.1"/>
    <property type="molecule type" value="Genomic_DNA"/>
</dbReference>
<evidence type="ECO:0000313" key="2">
    <source>
        <dbReference type="Proteomes" id="UP000004728"/>
    </source>
</evidence>
<reference evidence="1 2" key="1">
    <citation type="journal article" date="2012" name="J. Bacteriol.">
        <title>Draft Genome Sequence of Novosphingobium nitrogenifigens Y88T.</title>
        <authorList>
            <person name="Strabala T.J."/>
            <person name="Macdonald L."/>
            <person name="Liu V."/>
            <person name="Smit A.M."/>
        </authorList>
    </citation>
    <scope>NUCLEOTIDE SEQUENCE [LARGE SCALE GENOMIC DNA]</scope>
    <source>
        <strain evidence="1 2">DSM 19370</strain>
    </source>
</reference>
<evidence type="ECO:0000313" key="1">
    <source>
        <dbReference type="EMBL" id="EGD60803.1"/>
    </source>
</evidence>
<gene>
    <name evidence="1" type="ORF">Y88_1691</name>
</gene>
<keyword evidence="2" id="KW-1185">Reference proteome</keyword>
<dbReference type="AlphaFoldDB" id="F1Z3I9"/>
<name>F1Z3I9_9SPHN</name>
<dbReference type="STRING" id="983920.Y88_1691"/>
<dbReference type="HOGENOM" id="CLU_3009813_0_0_5"/>
<accession>F1Z3I9</accession>
<dbReference type="InParanoid" id="F1Z3I9"/>
<comment type="caution">
    <text evidence="1">The sequence shown here is derived from an EMBL/GenBank/DDBJ whole genome shotgun (WGS) entry which is preliminary data.</text>
</comment>